<dbReference type="PANTHER" id="PTHR11558">
    <property type="entry name" value="SPERMIDINE/SPERMINE SYNTHASE"/>
    <property type="match status" value="1"/>
</dbReference>
<keyword evidence="4" id="KW-0802">TPR repeat</keyword>
<comment type="caution">
    <text evidence="7">The sequence shown here is derived from an EMBL/GenBank/DDBJ whole genome shotgun (WGS) entry which is preliminary data.</text>
</comment>
<dbReference type="Pfam" id="PF00515">
    <property type="entry name" value="TPR_1"/>
    <property type="match status" value="1"/>
</dbReference>
<proteinExistence type="inferred from homology"/>
<dbReference type="Gene3D" id="1.25.40.10">
    <property type="entry name" value="Tetratricopeptide repeat domain"/>
    <property type="match status" value="1"/>
</dbReference>
<reference evidence="7 8" key="1">
    <citation type="submission" date="2024-09" db="EMBL/GenBank/DDBJ databases">
        <title>Laminarin stimulates single cell rates of sulfate reduction while oxygen inhibits transcriptomic activity in coastal marine sediment.</title>
        <authorList>
            <person name="Lindsay M."/>
            <person name="Orcutt B."/>
            <person name="Emerson D."/>
            <person name="Stepanauskas R."/>
            <person name="D'Angelo T."/>
        </authorList>
    </citation>
    <scope>NUCLEOTIDE SEQUENCE [LARGE SCALE GENOMIC DNA]</scope>
    <source>
        <strain evidence="7">SAG AM-311-K15</strain>
    </source>
</reference>
<keyword evidence="8" id="KW-1185">Reference proteome</keyword>
<gene>
    <name evidence="7" type="ORF">ACFL27_16150</name>
</gene>
<evidence type="ECO:0000256" key="4">
    <source>
        <dbReference type="PROSITE-ProRule" id="PRU00339"/>
    </source>
</evidence>
<dbReference type="InterPro" id="IPR029063">
    <property type="entry name" value="SAM-dependent_MTases_sf"/>
</dbReference>
<evidence type="ECO:0000256" key="1">
    <source>
        <dbReference type="ARBA" id="ARBA00007867"/>
    </source>
</evidence>
<dbReference type="SUPFAM" id="SSF53335">
    <property type="entry name" value="S-adenosyl-L-methionine-dependent methyltransferases"/>
    <property type="match status" value="1"/>
</dbReference>
<dbReference type="Pfam" id="PF13181">
    <property type="entry name" value="TPR_8"/>
    <property type="match status" value="1"/>
</dbReference>
<dbReference type="EMBL" id="JBHPBY010000219">
    <property type="protein sequence ID" value="MFC1851723.1"/>
    <property type="molecule type" value="Genomic_DNA"/>
</dbReference>
<dbReference type="SUPFAM" id="SSF48452">
    <property type="entry name" value="TPR-like"/>
    <property type="match status" value="1"/>
</dbReference>
<dbReference type="Gene3D" id="3.40.50.150">
    <property type="entry name" value="Vaccinia Virus protein VP39"/>
    <property type="match status" value="1"/>
</dbReference>
<dbReference type="InterPro" id="IPR011990">
    <property type="entry name" value="TPR-like_helical_dom_sf"/>
</dbReference>
<protein>
    <submittedName>
        <fullName evidence="7">Tetratricopeptide repeat protein</fullName>
    </submittedName>
</protein>
<accession>A0ABV6YZW9</accession>
<feature type="repeat" description="TPR" evidence="4">
    <location>
        <begin position="359"/>
        <end position="392"/>
    </location>
</feature>
<dbReference type="InterPro" id="IPR001045">
    <property type="entry name" value="Spermi_synthase"/>
</dbReference>
<dbReference type="InterPro" id="IPR030374">
    <property type="entry name" value="PABS"/>
</dbReference>
<comment type="similarity">
    <text evidence="1">Belongs to the spermidine/spermine synthase family.</text>
</comment>
<dbReference type="PANTHER" id="PTHR11558:SF11">
    <property type="entry name" value="SPERMIDINE SYNTHASE"/>
    <property type="match status" value="1"/>
</dbReference>
<sequence>MAMVGKSSNKYENRKVKNIRPALNSRSLGELPLLLAENKEAVFILGLGTGVTLGTVLTHDIRQVLCLEIEHRVVEAAQFFSHVNGRAFQDKRARIIIDDARSFLKNYPGRFDIIINEPSNPWIRGIANLFTVEFFQLCRAKLTEQGLICQWLHLYGMSETDCQTALRSFLEVFPEAMFWQGSHGDILMIGSKYPLKVDEEQAILRFEQHHVAFGNAGISSINQLLTYFIAFGKSILPWTLSSPLNRDNLPILEFTTPLHLYNDESAALLQSLSLHGYRDIPFETRQENSLLAQFLFFRAMQLLDYHEADKAKALLELSYEETPTDPSVIYNLAMIYAATDDFENAQQLLIRSLKVNEQPILWWGLANIYHNYGKYDEALAACEKTLHLEPEFPEAQVLLETIKQKLAAQHQDQ</sequence>
<dbReference type="PROSITE" id="PS51006">
    <property type="entry name" value="PABS_2"/>
    <property type="match status" value="1"/>
</dbReference>
<comment type="caution">
    <text evidence="5">Lacks conserved residue(s) required for the propagation of feature annotation.</text>
</comment>
<name>A0ABV6YZW9_UNCC1</name>
<dbReference type="CDD" id="cd02440">
    <property type="entry name" value="AdoMet_MTases"/>
    <property type="match status" value="1"/>
</dbReference>
<organism evidence="7 8">
    <name type="scientific">candidate division CSSED10-310 bacterium</name>
    <dbReference type="NCBI Taxonomy" id="2855610"/>
    <lineage>
        <taxon>Bacteria</taxon>
        <taxon>Bacteria division CSSED10-310</taxon>
    </lineage>
</organism>
<dbReference type="Pfam" id="PF01564">
    <property type="entry name" value="Spermine_synth"/>
    <property type="match status" value="1"/>
</dbReference>
<evidence type="ECO:0000313" key="8">
    <source>
        <dbReference type="Proteomes" id="UP001594351"/>
    </source>
</evidence>
<dbReference type="PROSITE" id="PS50005">
    <property type="entry name" value="TPR"/>
    <property type="match status" value="1"/>
</dbReference>
<dbReference type="SMART" id="SM00028">
    <property type="entry name" value="TPR"/>
    <property type="match status" value="3"/>
</dbReference>
<evidence type="ECO:0000256" key="2">
    <source>
        <dbReference type="ARBA" id="ARBA00022679"/>
    </source>
</evidence>
<evidence type="ECO:0000259" key="6">
    <source>
        <dbReference type="PROSITE" id="PS51006"/>
    </source>
</evidence>
<dbReference type="InterPro" id="IPR019734">
    <property type="entry name" value="TPR_rpt"/>
</dbReference>
<evidence type="ECO:0000313" key="7">
    <source>
        <dbReference type="EMBL" id="MFC1851723.1"/>
    </source>
</evidence>
<feature type="domain" description="PABS" evidence="6">
    <location>
        <begin position="1"/>
        <end position="150"/>
    </location>
</feature>
<keyword evidence="3 5" id="KW-0620">Polyamine biosynthesis</keyword>
<evidence type="ECO:0000256" key="3">
    <source>
        <dbReference type="ARBA" id="ARBA00023115"/>
    </source>
</evidence>
<evidence type="ECO:0000256" key="5">
    <source>
        <dbReference type="PROSITE-ProRule" id="PRU00354"/>
    </source>
</evidence>
<dbReference type="Proteomes" id="UP001594351">
    <property type="component" value="Unassembled WGS sequence"/>
</dbReference>
<keyword evidence="2 5" id="KW-0808">Transferase</keyword>